<dbReference type="Proteomes" id="UP001057877">
    <property type="component" value="Chromosome"/>
</dbReference>
<keyword evidence="3" id="KW-1185">Reference proteome</keyword>
<keyword evidence="1" id="KW-0732">Signal</keyword>
<sequence>MNKVVKITCGTMLAVTLLSSSLTYVPTAEAAGTVTKAPVASLQPFGGTKLKTFMISSKSYVQIKDVYFLYNNNEKTTHYTITVYNGDNTEIDFNDYWVEMHSVNGGKYNVTPNPANKKSSKVAPKTSEEFSFYSKVDQKVNYTDLKFRLVKWDFNAPNYTRTLGETRITSAYKNSVPTNNYYILRKNNEKIKTNFESGTRFTVGDQSQIQVRFKMENIGFTRKDLSSYQFSLKTKQGYIIKLESDLQADQKLDPSQSVSILLTGSLKSNVDVNGAQLLLSSISDGETKFESPVSIYNVVWYASSNFVAPTNTAKKYTVNGQNIQAIISSVYRESNDASDTISINMKWLNNGKKAVKLPKYEYVLLSSNGAQYPITVKDEEIQLLPGVEKEMELKVKIPTAATAGMTLLINQPKEENKTNGYIAAAFKVPPVTTTTPVSKKTYRNATGAYEFEIKKVERLPWGQEDLLNIYVTVSNDHATKSLVIPDIKSKLNLNGVNIDEKAITMIKADDQILLPAKSSTSFIVSTKVPYNYKFNEVQLTLLDQISEETKETIGLFTAKNVTEVPKRNLQDPFKIQTMGRKATLQFENATVFEGKSSDLYYAEFSYTNDEMRFTTLPVLKAFFKTNDNQYIDADLPNIKTKISPTGKALLVVSGRVPKSFSKEGAKLIIGEGITEGKFSTTEGTPDRMINGISFDLPKLENTVSKELKDLIINPYKFTVNSIDSGLEGLNTLKLDMNYTLENLNAYEVNETKRKLTFVVNDGVNEYEQSLELDAAEGGLKPGIKKKVSVSFTGNEIGSVLFRGYKLSVYEEYNSHRKLLGTKEFSWYSIEKETPQTPETP</sequence>
<reference evidence="2" key="1">
    <citation type="submission" date="2022-01" db="EMBL/GenBank/DDBJ databases">
        <title>Paenibacillus spongiae sp. nov., isolated from marine sponge.</title>
        <authorList>
            <person name="Li Z."/>
            <person name="Zhang M."/>
        </authorList>
    </citation>
    <scope>NUCLEOTIDE SEQUENCE</scope>
    <source>
        <strain evidence="2">PHS-Z3</strain>
    </source>
</reference>
<organism evidence="2 3">
    <name type="scientific">Paenibacillus spongiae</name>
    <dbReference type="NCBI Taxonomy" id="2909671"/>
    <lineage>
        <taxon>Bacteria</taxon>
        <taxon>Bacillati</taxon>
        <taxon>Bacillota</taxon>
        <taxon>Bacilli</taxon>
        <taxon>Bacillales</taxon>
        <taxon>Paenibacillaceae</taxon>
        <taxon>Paenibacillus</taxon>
    </lineage>
</organism>
<feature type="chain" id="PRO_5045386269" description="DUF916 domain-containing protein" evidence="1">
    <location>
        <begin position="31"/>
        <end position="840"/>
    </location>
</feature>
<proteinExistence type="predicted"/>
<evidence type="ECO:0008006" key="4">
    <source>
        <dbReference type="Google" id="ProtNLM"/>
    </source>
</evidence>
<evidence type="ECO:0000313" key="3">
    <source>
        <dbReference type="Proteomes" id="UP001057877"/>
    </source>
</evidence>
<dbReference type="RefSeq" id="WP_258385986.1">
    <property type="nucleotide sequence ID" value="NZ_CP091430.1"/>
</dbReference>
<name>A0ABY5S8K1_9BACL</name>
<feature type="signal peptide" evidence="1">
    <location>
        <begin position="1"/>
        <end position="30"/>
    </location>
</feature>
<evidence type="ECO:0000256" key="1">
    <source>
        <dbReference type="SAM" id="SignalP"/>
    </source>
</evidence>
<evidence type="ECO:0000313" key="2">
    <source>
        <dbReference type="EMBL" id="UVI29915.1"/>
    </source>
</evidence>
<gene>
    <name evidence="2" type="ORF">L1F29_31785</name>
</gene>
<protein>
    <recommendedName>
        <fullName evidence="4">DUF916 domain-containing protein</fullName>
    </recommendedName>
</protein>
<accession>A0ABY5S8K1</accession>
<dbReference type="EMBL" id="CP091430">
    <property type="protein sequence ID" value="UVI29915.1"/>
    <property type="molecule type" value="Genomic_DNA"/>
</dbReference>